<dbReference type="AlphaFoldDB" id="A0A2T3XMY3"/>
<name>A0A2T3XMY3_9BURK</name>
<proteinExistence type="predicted"/>
<evidence type="ECO:0000313" key="1">
    <source>
        <dbReference type="EMBL" id="PTB17855.1"/>
    </source>
</evidence>
<dbReference type="RefSeq" id="WP_107153344.1">
    <property type="nucleotide sequence ID" value="NZ_PYUC01000015.1"/>
</dbReference>
<protein>
    <submittedName>
        <fullName evidence="1">Uncharacterized protein</fullName>
    </submittedName>
</protein>
<gene>
    <name evidence="1" type="ORF">C9I57_25335</name>
</gene>
<organism evidence="1 2">
    <name type="scientific">Trinickia symbiotica</name>
    <dbReference type="NCBI Taxonomy" id="863227"/>
    <lineage>
        <taxon>Bacteria</taxon>
        <taxon>Pseudomonadati</taxon>
        <taxon>Pseudomonadota</taxon>
        <taxon>Betaproteobacteria</taxon>
        <taxon>Burkholderiales</taxon>
        <taxon>Burkholderiaceae</taxon>
        <taxon>Trinickia</taxon>
    </lineage>
</organism>
<evidence type="ECO:0000313" key="2">
    <source>
        <dbReference type="Proteomes" id="UP000240638"/>
    </source>
</evidence>
<sequence length="126" mass="13958">MIKEEATPLVVDLAKGLVSLVRDVAPDWRKAFLRICVRDAVSEAKASYVHERGVDIVDVLKHKDFFHAVTAQGRALLAILDKPEGLFLLVVDSALDYEIKFEHKDMSKWAISKMRGGTGVPAGLDQ</sequence>
<accession>A0A2T3XMY3</accession>
<dbReference type="EMBL" id="PYUC01000015">
    <property type="protein sequence ID" value="PTB17855.1"/>
    <property type="molecule type" value="Genomic_DNA"/>
</dbReference>
<dbReference type="Proteomes" id="UP000240638">
    <property type="component" value="Unassembled WGS sequence"/>
</dbReference>
<comment type="caution">
    <text evidence="1">The sequence shown here is derived from an EMBL/GenBank/DDBJ whole genome shotgun (WGS) entry which is preliminary data.</text>
</comment>
<reference evidence="1 2" key="1">
    <citation type="submission" date="2018-03" db="EMBL/GenBank/DDBJ databases">
        <title>Whole genome analyses suggest that Burkholderia sensu lato contains two further novel genera in the rhizoxinica-symbiotica group Mycetohabitans gen. nov., and Trinickia gen. nov.: implications for the evolution of diazotrophy and nodulation in the Burkholderiaceae.</title>
        <authorList>
            <person name="Estrada De Los Santos P."/>
            <person name="Palmer M."/>
            <person name="Chavez-Ramirez B."/>
            <person name="Steenkamp E.T."/>
            <person name="Hirsch A.M."/>
            <person name="Manyaka P."/>
            <person name="Maluk M."/>
            <person name="Lafos M."/>
            <person name="Crook M."/>
            <person name="Gross E."/>
            <person name="Simon M.F."/>
            <person name="Bueno Dos Reis Junior F."/>
            <person name="Poole P.S."/>
            <person name="Venter S.N."/>
            <person name="James E.K."/>
        </authorList>
    </citation>
    <scope>NUCLEOTIDE SEQUENCE [LARGE SCALE GENOMIC DNA]</scope>
    <source>
        <strain evidence="1 2">JPY-366</strain>
    </source>
</reference>